<dbReference type="PANTHER" id="PTHR12558:SF13">
    <property type="entry name" value="CELL DIVISION CYCLE PROTEIN 27 HOMOLOG"/>
    <property type="match status" value="1"/>
</dbReference>
<dbReference type="SMART" id="SM00028">
    <property type="entry name" value="TPR"/>
    <property type="match status" value="10"/>
</dbReference>
<dbReference type="Pfam" id="PF13174">
    <property type="entry name" value="TPR_6"/>
    <property type="match status" value="1"/>
</dbReference>
<feature type="repeat" description="TPR" evidence="1">
    <location>
        <begin position="302"/>
        <end position="335"/>
    </location>
</feature>
<keyword evidence="1" id="KW-0802">TPR repeat</keyword>
<dbReference type="Gene3D" id="1.25.40.10">
    <property type="entry name" value="Tetratricopeptide repeat domain"/>
    <property type="match status" value="3"/>
</dbReference>
<dbReference type="EMBL" id="JBHMFC010000009">
    <property type="protein sequence ID" value="MFB9055674.1"/>
    <property type="molecule type" value="Genomic_DNA"/>
</dbReference>
<dbReference type="Pfam" id="PF13181">
    <property type="entry name" value="TPR_8"/>
    <property type="match status" value="3"/>
</dbReference>
<feature type="repeat" description="TPR" evidence="1">
    <location>
        <begin position="234"/>
        <end position="267"/>
    </location>
</feature>
<evidence type="ECO:0000313" key="3">
    <source>
        <dbReference type="Proteomes" id="UP001589585"/>
    </source>
</evidence>
<feature type="repeat" description="TPR" evidence="1">
    <location>
        <begin position="370"/>
        <end position="403"/>
    </location>
</feature>
<dbReference type="InterPro" id="IPR011990">
    <property type="entry name" value="TPR-like_helical_dom_sf"/>
</dbReference>
<dbReference type="InterPro" id="IPR019734">
    <property type="entry name" value="TPR_rpt"/>
</dbReference>
<gene>
    <name evidence="2" type="ORF">ACFFU9_02875</name>
</gene>
<evidence type="ECO:0000313" key="2">
    <source>
        <dbReference type="EMBL" id="MFB9055674.1"/>
    </source>
</evidence>
<dbReference type="RefSeq" id="WP_379859865.1">
    <property type="nucleotide sequence ID" value="NZ_JBHMFC010000009.1"/>
</dbReference>
<proteinExistence type="predicted"/>
<organism evidence="2 3">
    <name type="scientific">Mariniflexile ostreae</name>
    <dbReference type="NCBI Taxonomy" id="1520892"/>
    <lineage>
        <taxon>Bacteria</taxon>
        <taxon>Pseudomonadati</taxon>
        <taxon>Bacteroidota</taxon>
        <taxon>Flavobacteriia</taxon>
        <taxon>Flavobacteriales</taxon>
        <taxon>Flavobacteriaceae</taxon>
        <taxon>Mariniflexile</taxon>
    </lineage>
</organism>
<dbReference type="SUPFAM" id="SSF48452">
    <property type="entry name" value="TPR-like"/>
    <property type="match status" value="2"/>
</dbReference>
<reference evidence="2 3" key="1">
    <citation type="submission" date="2024-09" db="EMBL/GenBank/DDBJ databases">
        <authorList>
            <person name="Sun Q."/>
            <person name="Mori K."/>
        </authorList>
    </citation>
    <scope>NUCLEOTIDE SEQUENCE [LARGE SCALE GENOMIC DNA]</scope>
    <source>
        <strain evidence="2 3">CECT 8622</strain>
    </source>
</reference>
<comment type="caution">
    <text evidence="2">The sequence shown here is derived from an EMBL/GenBank/DDBJ whole genome shotgun (WGS) entry which is preliminary data.</text>
</comment>
<protein>
    <submittedName>
        <fullName evidence="2">Tetratricopeptide repeat protein</fullName>
    </submittedName>
</protein>
<accession>A0ABV5F8A2</accession>
<sequence length="462" mass="54168">MEFSHDDNYSLPLTKFESMLKTNNVLFFDSEEFENIIHHYLNQGKMTLAKKAIKLGLQQHPTSVNLRLFKVEIYVFEDKLVEADTLLSELYTIDPSNEEIYIQKANILSKKDEHQQAINVLKQALELTDDVIDLYSLIGMEHLFLDQYEEAKSFFMKCMEEDDADYSALYNIMYCFDYLEQNDQAIAYLNTFLDNNPYSEVAWHQLGIQYTTQKKNKKALAAFDFAIISDDTFVGAYLEKGKVLEKLKRYEDAIESYTHTLKLEDPTSFALLRIGYCYEKLERDDLAVHYYFKTVHEDPLLDKGWIAITKFYNKKNNFQKALYYINKAINIDSENVKYWKLYSQINVRLSLFEEAERGFKKTLELGNYELNTWITRGDLLIKLGEPQAAIFNFEQAAEFHPENAEIEYRLAGLYFSLNEIDKGTFHLKNGLNFNEDYTFIIDELFPEVISKAQVKSLLKTKL</sequence>
<dbReference type="Proteomes" id="UP001589585">
    <property type="component" value="Unassembled WGS sequence"/>
</dbReference>
<dbReference type="SUPFAM" id="SSF81901">
    <property type="entry name" value="HCP-like"/>
    <property type="match status" value="1"/>
</dbReference>
<keyword evidence="3" id="KW-1185">Reference proteome</keyword>
<dbReference type="PROSITE" id="PS50005">
    <property type="entry name" value="TPR"/>
    <property type="match status" value="3"/>
</dbReference>
<evidence type="ECO:0000256" key="1">
    <source>
        <dbReference type="PROSITE-ProRule" id="PRU00339"/>
    </source>
</evidence>
<dbReference type="PANTHER" id="PTHR12558">
    <property type="entry name" value="CELL DIVISION CYCLE 16,23,27"/>
    <property type="match status" value="1"/>
</dbReference>
<dbReference type="Pfam" id="PF14559">
    <property type="entry name" value="TPR_19"/>
    <property type="match status" value="1"/>
</dbReference>
<name>A0ABV5F8A2_9FLAO</name>